<reference evidence="1 2" key="1">
    <citation type="journal article" date="2013" name="Genome Announc.">
        <title>Draft Genome Sequence of Holospora undulata Strain HU1, a Micronucleus-Specific Symbiont of the Ciliate Paramecium caudatum.</title>
        <authorList>
            <person name="Dohra H."/>
            <person name="Suzuki H."/>
            <person name="Suzuki T."/>
            <person name="Tanaka K."/>
            <person name="Fujishima M."/>
        </authorList>
    </citation>
    <scope>NUCLEOTIDE SEQUENCE [LARGE SCALE GENOMIC DNA]</scope>
    <source>
        <strain evidence="1 2">HU1</strain>
    </source>
</reference>
<sequence>MVDSDADYGCKGNNEYWYGYKRHVSVCMKNGLITKTAATKASLTDAKGLKHVCPQVLWWLPIRGIA</sequence>
<comment type="caution">
    <text evidence="1">The sequence shown here is derived from an EMBL/GenBank/DDBJ whole genome shotgun (WGS) entry which is preliminary data.</text>
</comment>
<dbReference type="EMBL" id="ARPM03000192">
    <property type="protein sequence ID" value="ETZ04479.1"/>
    <property type="molecule type" value="Genomic_DNA"/>
</dbReference>
<keyword evidence="2" id="KW-1185">Reference proteome</keyword>
<organism evidence="1 2">
    <name type="scientific">Holospora undulata HU1</name>
    <dbReference type="NCBI Taxonomy" id="1321371"/>
    <lineage>
        <taxon>Bacteria</taxon>
        <taxon>Pseudomonadati</taxon>
        <taxon>Pseudomonadota</taxon>
        <taxon>Alphaproteobacteria</taxon>
        <taxon>Holosporales</taxon>
        <taxon>Holosporaceae</taxon>
        <taxon>Holospora</taxon>
    </lineage>
</organism>
<evidence type="ECO:0008006" key="3">
    <source>
        <dbReference type="Google" id="ProtNLM"/>
    </source>
</evidence>
<name>A0A061JHT1_9PROT</name>
<dbReference type="AlphaFoldDB" id="A0A061JHT1"/>
<evidence type="ECO:0000313" key="1">
    <source>
        <dbReference type="EMBL" id="ETZ04479.1"/>
    </source>
</evidence>
<protein>
    <recommendedName>
        <fullName evidence="3">Transposase IS4-like domain-containing protein</fullName>
    </recommendedName>
</protein>
<accession>A0A061JHT1</accession>
<dbReference type="Proteomes" id="UP000026922">
    <property type="component" value="Unassembled WGS sequence"/>
</dbReference>
<evidence type="ECO:0000313" key="2">
    <source>
        <dbReference type="Proteomes" id="UP000026922"/>
    </source>
</evidence>
<gene>
    <name evidence="1" type="ORF">K737_301095</name>
</gene>
<proteinExistence type="predicted"/>